<feature type="region of interest" description="Disordered" evidence="3">
    <location>
        <begin position="826"/>
        <end position="889"/>
    </location>
</feature>
<feature type="compositionally biased region" description="Polar residues" evidence="3">
    <location>
        <begin position="830"/>
        <end position="849"/>
    </location>
</feature>
<feature type="compositionally biased region" description="Basic and acidic residues" evidence="3">
    <location>
        <begin position="133"/>
        <end position="145"/>
    </location>
</feature>
<feature type="compositionally biased region" description="Gly residues" evidence="3">
    <location>
        <begin position="332"/>
        <end position="341"/>
    </location>
</feature>
<dbReference type="InterPro" id="IPR036388">
    <property type="entry name" value="WH-like_DNA-bd_sf"/>
</dbReference>
<dbReference type="OrthoDB" id="340227at2759"/>
<evidence type="ECO:0000313" key="6">
    <source>
        <dbReference type="Proteomes" id="UP000249619"/>
    </source>
</evidence>
<feature type="compositionally biased region" description="Polar residues" evidence="3">
    <location>
        <begin position="861"/>
        <end position="875"/>
    </location>
</feature>
<dbReference type="Pfam" id="PF21071">
    <property type="entry name" value="LARP1_HEAT"/>
    <property type="match status" value="1"/>
</dbReference>
<feature type="compositionally biased region" description="Polar residues" evidence="3">
    <location>
        <begin position="520"/>
        <end position="550"/>
    </location>
</feature>
<feature type="compositionally biased region" description="Basic and acidic residues" evidence="3">
    <location>
        <begin position="275"/>
        <end position="298"/>
    </location>
</feature>
<dbReference type="Proteomes" id="UP000249619">
    <property type="component" value="Unassembled WGS sequence"/>
</dbReference>
<dbReference type="GO" id="GO:0010494">
    <property type="term" value="C:cytoplasmic stress granule"/>
    <property type="evidence" value="ECO:0007669"/>
    <property type="project" value="TreeGrafter"/>
</dbReference>
<dbReference type="InterPro" id="IPR036390">
    <property type="entry name" value="WH_DNA-bd_sf"/>
</dbReference>
<dbReference type="Gene3D" id="1.10.10.10">
    <property type="entry name" value="Winged helix-like DNA-binding domain superfamily/Winged helix DNA-binding domain"/>
    <property type="match status" value="1"/>
</dbReference>
<keyword evidence="1 2" id="KW-0694">RNA-binding</keyword>
<feature type="compositionally biased region" description="Basic and acidic residues" evidence="3">
    <location>
        <begin position="442"/>
        <end position="455"/>
    </location>
</feature>
<dbReference type="PROSITE" id="PS50961">
    <property type="entry name" value="HTH_LA"/>
    <property type="match status" value="1"/>
</dbReference>
<reference evidence="6" key="1">
    <citation type="submission" date="2018-05" db="EMBL/GenBank/DDBJ databases">
        <title>Draft genome sequence of Stemphylium lycopersici strain CIDEFI 213.</title>
        <authorList>
            <person name="Medina R."/>
            <person name="Franco M.E.E."/>
            <person name="Lucentini C.G."/>
            <person name="Saparrat M.C.N."/>
            <person name="Balatti P.A."/>
        </authorList>
    </citation>
    <scope>NUCLEOTIDE SEQUENCE [LARGE SCALE GENOMIC DNA]</scope>
    <source>
        <strain evidence="6">CIDEFI 213</strain>
    </source>
</reference>
<feature type="compositionally biased region" description="Basic and acidic residues" evidence="3">
    <location>
        <begin position="215"/>
        <end position="250"/>
    </location>
</feature>
<gene>
    <name evidence="5" type="ORF">DDE83_005039</name>
</gene>
<dbReference type="InterPro" id="IPR045180">
    <property type="entry name" value="La_dom_prot"/>
</dbReference>
<feature type="region of interest" description="Disordered" evidence="3">
    <location>
        <begin position="706"/>
        <end position="744"/>
    </location>
</feature>
<evidence type="ECO:0000313" key="5">
    <source>
        <dbReference type="EMBL" id="RAR10535.1"/>
    </source>
</evidence>
<feature type="compositionally biased region" description="Polar residues" evidence="3">
    <location>
        <begin position="111"/>
        <end position="132"/>
    </location>
</feature>
<dbReference type="PANTHER" id="PTHR22792">
    <property type="entry name" value="LUPUS LA PROTEIN-RELATED"/>
    <property type="match status" value="1"/>
</dbReference>
<evidence type="ECO:0000256" key="2">
    <source>
        <dbReference type="PROSITE-ProRule" id="PRU00332"/>
    </source>
</evidence>
<name>A0A364N2V4_STELY</name>
<dbReference type="CDD" id="cd07323">
    <property type="entry name" value="LAM"/>
    <property type="match status" value="1"/>
</dbReference>
<feature type="compositionally biased region" description="Polar residues" evidence="3">
    <location>
        <begin position="77"/>
        <end position="91"/>
    </location>
</feature>
<dbReference type="SMART" id="SM00684">
    <property type="entry name" value="DM15"/>
    <property type="match status" value="2"/>
</dbReference>
<feature type="region of interest" description="Disordered" evidence="3">
    <location>
        <begin position="1"/>
        <end position="562"/>
    </location>
</feature>
<dbReference type="PANTHER" id="PTHR22792:SF132">
    <property type="entry name" value="LA-RELATED PROTEIN 1"/>
    <property type="match status" value="1"/>
</dbReference>
<dbReference type="GO" id="GO:0045727">
    <property type="term" value="P:positive regulation of translation"/>
    <property type="evidence" value="ECO:0007669"/>
    <property type="project" value="TreeGrafter"/>
</dbReference>
<feature type="compositionally biased region" description="Gly residues" evidence="3">
    <location>
        <begin position="508"/>
        <end position="517"/>
    </location>
</feature>
<dbReference type="InterPro" id="IPR006630">
    <property type="entry name" value="La_HTH"/>
</dbReference>
<protein>
    <submittedName>
        <fullName evidence="5">La domain-containing protein</fullName>
    </submittedName>
</protein>
<feature type="compositionally biased region" description="Polar residues" evidence="3">
    <location>
        <begin position="385"/>
        <end position="404"/>
    </location>
</feature>
<sequence length="1049" mass="113160">MASTFSYAQAAKGVSTPTTTSKPTSGSATPAKDAKTGSGSDANASPANWAEDTETESRPEQPAVAGEARPERPASTAAKSSQPADASNVSSPDLGASSSSTVTKDDDVSSIPNTASESTTWDNKSQASTSVDKSAEPVEKTSEKVKKGKNAVAKALHEAPVPSVNPWKLRADEMKSKVQKVAPSTTPNGVTQAPNGAQAKKSDPAPQEKAVNGDNRNKSRSEGASGRRDGKGDADVRNGAKGRFSEKDTKSTSSVLPPPPNRDQESWPTPDTAIDEDRKKAQEKGEKGEKAERERKDGASTSKQEWVKIPYTPSVVFNTPLPNAANARRGGRPGGRGGAQAGGRPTNFSNGAEQLEKDGSATNGEQTRAVAQDAPTKAKRPGSAASPTLRNQLPVTNGDGTAKTNGHAAAEFETHARGSAQVPHQNGAYPRQYPNKPHKGRRGDFHGAGERRRDGASSPTKDNTWAPAGTQGDAPTDGERRGPYQDGSHGHSKRFSSFSSARERGRGGGRGARGGYTNGHHYTNGHSTSSFPLGPRSPTTFVPESNSFFPASQGKYGRNSHRTQSLTADPYRYPSYQNGYPVAPLQTSHDMYAYGMVQPMSAGAPFSPYGFDQSYLFGLLTTQVEYYFSVDNLLKDLYLRRHMDSQGFVSLEFIAGFNRIKHLSPDVDMIKLVCQQSKAIEYRTSENGQDRLRTKDNWAQWVLPMDDRDPSAQNEGPKELNQPQVPHPAGFDPSNPSQWPTMSPGFPISPYGNDGTFPQVNGFHPVSQDAGLAPTESVVNGTPTDEASGAAMSNGHPVESSTKAVSGEPDSFSDVQLDSLTVIVRKQDQSQKASPPSFPRTFSNGSIDSKNGAPDEPEKSISCQLKFNGASSPNGSVDERPQRSTPPPVRLYWVKDQDRPVHSIPFDSSHESYHHLRSKALQQRLDSSIGTTPYDMNVLYQFWSHFLIRNFNRSMYDEFRHLAFEDAAHRGADLGISNLIKFYGASLLSPQGAIRRQVASDYVALIKTEDRGRAFEQLQSAVRSGGIDPESWRRIRDLLDAETLAQLAA</sequence>
<dbReference type="GO" id="GO:0048255">
    <property type="term" value="P:mRNA stabilization"/>
    <property type="evidence" value="ECO:0007669"/>
    <property type="project" value="InterPro"/>
</dbReference>
<dbReference type="Pfam" id="PF05383">
    <property type="entry name" value="La"/>
    <property type="match status" value="1"/>
</dbReference>
<dbReference type="GO" id="GO:0000339">
    <property type="term" value="F:RNA cap binding"/>
    <property type="evidence" value="ECO:0007669"/>
    <property type="project" value="InterPro"/>
</dbReference>
<dbReference type="GO" id="GO:0005829">
    <property type="term" value="C:cytosol"/>
    <property type="evidence" value="ECO:0007669"/>
    <property type="project" value="TreeGrafter"/>
</dbReference>
<feature type="domain" description="HTH La-type RNA-binding" evidence="4">
    <location>
        <begin position="610"/>
        <end position="701"/>
    </location>
</feature>
<comment type="caution">
    <text evidence="5">The sequence shown here is derived from an EMBL/GenBank/DDBJ whole genome shotgun (WGS) entry which is preliminary data.</text>
</comment>
<keyword evidence="6" id="KW-1185">Reference proteome</keyword>
<evidence type="ECO:0000256" key="1">
    <source>
        <dbReference type="ARBA" id="ARBA00022884"/>
    </source>
</evidence>
<accession>A0A364N2V4</accession>
<evidence type="ECO:0000259" key="4">
    <source>
        <dbReference type="PROSITE" id="PS50961"/>
    </source>
</evidence>
<dbReference type="STRING" id="183478.A0A364N2V4"/>
<dbReference type="AlphaFoldDB" id="A0A364N2V4"/>
<dbReference type="InterPro" id="IPR006607">
    <property type="entry name" value="DM15"/>
</dbReference>
<feature type="compositionally biased region" description="Polar residues" evidence="3">
    <location>
        <begin position="182"/>
        <end position="195"/>
    </location>
</feature>
<dbReference type="SUPFAM" id="SSF46785">
    <property type="entry name" value="Winged helix' DNA-binding domain"/>
    <property type="match status" value="1"/>
</dbReference>
<proteinExistence type="predicted"/>
<organism evidence="5 6">
    <name type="scientific">Stemphylium lycopersici</name>
    <name type="common">Tomato gray leaf spot disease fungus</name>
    <name type="synonym">Thyrospora lycopersici</name>
    <dbReference type="NCBI Taxonomy" id="183478"/>
    <lineage>
        <taxon>Eukaryota</taxon>
        <taxon>Fungi</taxon>
        <taxon>Dikarya</taxon>
        <taxon>Ascomycota</taxon>
        <taxon>Pezizomycotina</taxon>
        <taxon>Dothideomycetes</taxon>
        <taxon>Pleosporomycetidae</taxon>
        <taxon>Pleosporales</taxon>
        <taxon>Pleosporineae</taxon>
        <taxon>Pleosporaceae</taxon>
        <taxon>Stemphylium</taxon>
    </lineage>
</organism>
<feature type="region of interest" description="Disordered" evidence="3">
    <location>
        <begin position="767"/>
        <end position="812"/>
    </location>
</feature>
<evidence type="ECO:0000256" key="3">
    <source>
        <dbReference type="SAM" id="MobiDB-lite"/>
    </source>
</evidence>
<dbReference type="EMBL" id="QGDH01000065">
    <property type="protein sequence ID" value="RAR10535.1"/>
    <property type="molecule type" value="Genomic_DNA"/>
</dbReference>
<feature type="compositionally biased region" description="Polar residues" evidence="3">
    <location>
        <begin position="37"/>
        <end position="46"/>
    </location>
</feature>
<dbReference type="SMART" id="SM00715">
    <property type="entry name" value="LA"/>
    <property type="match status" value="1"/>
</dbReference>
<feature type="compositionally biased region" description="Low complexity" evidence="3">
    <location>
        <begin position="15"/>
        <end position="30"/>
    </location>
</feature>